<dbReference type="PANTHER" id="PTHR19923:SF0">
    <property type="entry name" value="PLEIOTROPIC REGULATOR 1"/>
    <property type="match status" value="1"/>
</dbReference>
<dbReference type="InterPro" id="IPR036322">
    <property type="entry name" value="WD40_repeat_dom_sf"/>
</dbReference>
<gene>
    <name evidence="6" type="ORF">MVEN_01880700</name>
</gene>
<dbReference type="InterPro" id="IPR001680">
    <property type="entry name" value="WD40_rpt"/>
</dbReference>
<dbReference type="AlphaFoldDB" id="A0A8H6XJ32"/>
<dbReference type="GO" id="GO:0000398">
    <property type="term" value="P:mRNA splicing, via spliceosome"/>
    <property type="evidence" value="ECO:0007669"/>
    <property type="project" value="UniProtKB-UniRule"/>
</dbReference>
<keyword evidence="5" id="KW-0507">mRNA processing</keyword>
<evidence type="ECO:0000256" key="5">
    <source>
        <dbReference type="RuleBase" id="RU369036"/>
    </source>
</evidence>
<evidence type="ECO:0000313" key="7">
    <source>
        <dbReference type="Proteomes" id="UP000620124"/>
    </source>
</evidence>
<evidence type="ECO:0000256" key="3">
    <source>
        <dbReference type="ARBA" id="ARBA00025726"/>
    </source>
</evidence>
<dbReference type="GO" id="GO:0071013">
    <property type="term" value="C:catalytic step 2 spliceosome"/>
    <property type="evidence" value="ECO:0007669"/>
    <property type="project" value="TreeGrafter"/>
</dbReference>
<reference evidence="6" key="1">
    <citation type="submission" date="2020-05" db="EMBL/GenBank/DDBJ databases">
        <title>Mycena genomes resolve the evolution of fungal bioluminescence.</title>
        <authorList>
            <person name="Tsai I.J."/>
        </authorList>
    </citation>
    <scope>NUCLEOTIDE SEQUENCE</scope>
    <source>
        <strain evidence="6">CCC161011</strain>
    </source>
</reference>
<comment type="subcellular location">
    <subcellularLocation>
        <location evidence="5">Nucleus</location>
    </subcellularLocation>
</comment>
<comment type="similarity">
    <text evidence="3 5">Belongs to the WD repeat PRL1/PRL2 family.</text>
</comment>
<keyword evidence="5" id="KW-0539">Nucleus</keyword>
<dbReference type="Gene3D" id="2.130.10.10">
    <property type="entry name" value="YVTN repeat-like/Quinoprotein amine dehydrogenase"/>
    <property type="match status" value="1"/>
</dbReference>
<dbReference type="InterPro" id="IPR045241">
    <property type="entry name" value="Prp46/PLRG1-like"/>
</dbReference>
<evidence type="ECO:0000256" key="2">
    <source>
        <dbReference type="ARBA" id="ARBA00022737"/>
    </source>
</evidence>
<dbReference type="GO" id="GO:0000974">
    <property type="term" value="C:Prp19 complex"/>
    <property type="evidence" value="ECO:0007669"/>
    <property type="project" value="TreeGrafter"/>
</dbReference>
<evidence type="ECO:0000313" key="6">
    <source>
        <dbReference type="EMBL" id="KAF7341436.1"/>
    </source>
</evidence>
<dbReference type="GO" id="GO:0071011">
    <property type="term" value="C:precatalytic spliceosome"/>
    <property type="evidence" value="ECO:0007669"/>
    <property type="project" value="TreeGrafter"/>
</dbReference>
<comment type="subunit">
    <text evidence="5">Associated with the spliceosome.</text>
</comment>
<dbReference type="PANTHER" id="PTHR19923">
    <property type="entry name" value="WD40 REPEAT PROTEINPRL1/PRL2-RELATED"/>
    <property type="match status" value="1"/>
</dbReference>
<keyword evidence="5" id="KW-0747">Spliceosome</keyword>
<accession>A0A8H6XJ32</accession>
<comment type="function">
    <text evidence="5">Involved in pre-mRNA splicing and required for cell cycle progression at G2/M.</text>
</comment>
<feature type="repeat" description="WD" evidence="4">
    <location>
        <begin position="32"/>
        <end position="73"/>
    </location>
</feature>
<dbReference type="EMBL" id="JACAZI010000018">
    <property type="protein sequence ID" value="KAF7341436.1"/>
    <property type="molecule type" value="Genomic_DNA"/>
</dbReference>
<dbReference type="Proteomes" id="UP000620124">
    <property type="component" value="Unassembled WGS sequence"/>
</dbReference>
<dbReference type="PROSITE" id="PS50082">
    <property type="entry name" value="WD_REPEATS_2"/>
    <property type="match status" value="1"/>
</dbReference>
<keyword evidence="1 4" id="KW-0853">WD repeat</keyword>
<dbReference type="SUPFAM" id="SSF50978">
    <property type="entry name" value="WD40 repeat-like"/>
    <property type="match status" value="1"/>
</dbReference>
<dbReference type="InterPro" id="IPR015943">
    <property type="entry name" value="WD40/YVTN_repeat-like_dom_sf"/>
</dbReference>
<name>A0A8H6XJ32_9AGAR</name>
<evidence type="ECO:0000256" key="1">
    <source>
        <dbReference type="ARBA" id="ARBA00022574"/>
    </source>
</evidence>
<organism evidence="6 7">
    <name type="scientific">Mycena venus</name>
    <dbReference type="NCBI Taxonomy" id="2733690"/>
    <lineage>
        <taxon>Eukaryota</taxon>
        <taxon>Fungi</taxon>
        <taxon>Dikarya</taxon>
        <taxon>Basidiomycota</taxon>
        <taxon>Agaricomycotina</taxon>
        <taxon>Agaricomycetes</taxon>
        <taxon>Agaricomycetidae</taxon>
        <taxon>Agaricales</taxon>
        <taxon>Marasmiineae</taxon>
        <taxon>Mycenaceae</taxon>
        <taxon>Mycena</taxon>
    </lineage>
</organism>
<dbReference type="PROSITE" id="PS00678">
    <property type="entry name" value="WD_REPEATS_1"/>
    <property type="match status" value="1"/>
</dbReference>
<keyword evidence="7" id="KW-1185">Reference proteome</keyword>
<protein>
    <recommendedName>
        <fullName evidence="5">Pre-mRNA-splicing factor PRP46</fullName>
    </recommendedName>
    <alternativeName>
        <fullName evidence="5">Pre-mRNA-processing protein 46</fullName>
    </alternativeName>
</protein>
<evidence type="ECO:0000256" key="4">
    <source>
        <dbReference type="PROSITE-ProRule" id="PRU00221"/>
    </source>
</evidence>
<dbReference type="OrthoDB" id="10256122at2759"/>
<sequence length="170" mass="19138">MEPGGQQDHRRLSRFLHRTLHIVVTADRNTSAQMRRDMLTKARIHESEPQVFTGSMDSTIRLWDLTAGKTRSVYTLAIHLTEYSFTSSSAGGNNSKKWKCPEGAWRVRLQFQWAQCHHQHSVNAEGVFSGADNGSLSFWDYNTGTSFQSMEDVPQSGSLEGRGGHLLLDI</sequence>
<comment type="caution">
    <text evidence="6">The sequence shown here is derived from an EMBL/GenBank/DDBJ whole genome shotgun (WGS) entry which is preliminary data.</text>
</comment>
<proteinExistence type="inferred from homology"/>
<keyword evidence="5" id="KW-0508">mRNA splicing</keyword>
<dbReference type="InterPro" id="IPR019775">
    <property type="entry name" value="WD40_repeat_CS"/>
</dbReference>
<dbReference type="Pfam" id="PF00400">
    <property type="entry name" value="WD40"/>
    <property type="match status" value="1"/>
</dbReference>
<keyword evidence="2 5" id="KW-0677">Repeat</keyword>